<dbReference type="EC" id="6.1.1.9" evidence="12"/>
<dbReference type="Pfam" id="PF08264">
    <property type="entry name" value="Anticodon_1"/>
    <property type="match status" value="1"/>
</dbReference>
<accession>H1XT17</accession>
<dbReference type="Gene3D" id="1.10.730.10">
    <property type="entry name" value="Isoleucyl-tRNA Synthetase, Domain 1"/>
    <property type="match status" value="1"/>
</dbReference>
<evidence type="ECO:0000313" key="18">
    <source>
        <dbReference type="Proteomes" id="UP000004671"/>
    </source>
</evidence>
<name>H1XT17_CALAY</name>
<dbReference type="InterPro" id="IPR019499">
    <property type="entry name" value="Val-tRNA_synth_tRNA-bd"/>
</dbReference>
<dbReference type="InterPro" id="IPR009080">
    <property type="entry name" value="tRNAsynth_Ia_anticodon-bd"/>
</dbReference>
<dbReference type="InterPro" id="IPR014729">
    <property type="entry name" value="Rossmann-like_a/b/a_fold"/>
</dbReference>
<dbReference type="InterPro" id="IPR033705">
    <property type="entry name" value="Anticodon_Ia_Val"/>
</dbReference>
<feature type="binding site" evidence="12">
    <location>
        <position position="539"/>
    </location>
    <ligand>
        <name>ATP</name>
        <dbReference type="ChEBI" id="CHEBI:30616"/>
    </ligand>
</feature>
<dbReference type="SUPFAM" id="SSF52374">
    <property type="entry name" value="Nucleotidylyl transferase"/>
    <property type="match status" value="1"/>
</dbReference>
<keyword evidence="3 12" id="KW-0963">Cytoplasm</keyword>
<dbReference type="InterPro" id="IPR002300">
    <property type="entry name" value="aa-tRNA-synth_Ia"/>
</dbReference>
<dbReference type="InterPro" id="IPR001412">
    <property type="entry name" value="aa-tRNA-synth_I_CS"/>
</dbReference>
<dbReference type="PaxDb" id="880073-Calab_1830"/>
<dbReference type="Gene3D" id="1.10.287.380">
    <property type="entry name" value="Valyl-tRNA synthetase, C-terminal domain"/>
    <property type="match status" value="1"/>
</dbReference>
<dbReference type="Proteomes" id="UP000183868">
    <property type="component" value="Chromosome"/>
</dbReference>
<organism evidence="17 18">
    <name type="scientific">Caldithrix abyssi DSM 13497</name>
    <dbReference type="NCBI Taxonomy" id="880073"/>
    <lineage>
        <taxon>Bacteria</taxon>
        <taxon>Pseudomonadati</taxon>
        <taxon>Calditrichota</taxon>
        <taxon>Calditrichia</taxon>
        <taxon>Calditrichales</taxon>
        <taxon>Calditrichaceae</taxon>
        <taxon>Caldithrix</taxon>
    </lineage>
</organism>
<dbReference type="InterPro" id="IPR002303">
    <property type="entry name" value="Valyl-tRNA_ligase"/>
</dbReference>
<dbReference type="GO" id="GO:0004832">
    <property type="term" value="F:valine-tRNA ligase activity"/>
    <property type="evidence" value="ECO:0007669"/>
    <property type="project" value="UniProtKB-UniRule"/>
</dbReference>
<dbReference type="HOGENOM" id="CLU_001493_0_2_0"/>
<keyword evidence="7 12" id="KW-0648">Protein biosynthesis</keyword>
<evidence type="ECO:0000256" key="8">
    <source>
        <dbReference type="ARBA" id="ARBA00023054"/>
    </source>
</evidence>
<reference evidence="17 18" key="1">
    <citation type="submission" date="2011-09" db="EMBL/GenBank/DDBJ databases">
        <title>The permanent draft genome of Caldithrix abyssi DSM 13497.</title>
        <authorList>
            <consortium name="US DOE Joint Genome Institute (JGI-PGF)"/>
            <person name="Lucas S."/>
            <person name="Han J."/>
            <person name="Lapidus A."/>
            <person name="Bruce D."/>
            <person name="Goodwin L."/>
            <person name="Pitluck S."/>
            <person name="Peters L."/>
            <person name="Kyrpides N."/>
            <person name="Mavromatis K."/>
            <person name="Ivanova N."/>
            <person name="Mikhailova N."/>
            <person name="Chertkov O."/>
            <person name="Detter J.C."/>
            <person name="Tapia R."/>
            <person name="Han C."/>
            <person name="Land M."/>
            <person name="Hauser L."/>
            <person name="Markowitz V."/>
            <person name="Cheng J.-F."/>
            <person name="Hugenholtz P."/>
            <person name="Woyke T."/>
            <person name="Wu D."/>
            <person name="Spring S."/>
            <person name="Brambilla E."/>
            <person name="Klenk H.-P."/>
            <person name="Eisen J.A."/>
        </authorList>
    </citation>
    <scope>NUCLEOTIDE SEQUENCE [LARGE SCALE GENOMIC DNA]</scope>
    <source>
        <strain evidence="17 18">DSM 13497</strain>
    </source>
</reference>
<dbReference type="PRINTS" id="PR00986">
    <property type="entry name" value="TRNASYNTHVAL"/>
</dbReference>
<keyword evidence="4 12" id="KW-0436">Ligase</keyword>
<keyword evidence="8 12" id="KW-0175">Coiled coil</keyword>
<dbReference type="EMBL" id="CM001402">
    <property type="protein sequence ID" value="EHO41446.1"/>
    <property type="molecule type" value="Genomic_DNA"/>
</dbReference>
<dbReference type="FunFam" id="3.40.50.620:FF:000032">
    <property type="entry name" value="Valine--tRNA ligase"/>
    <property type="match status" value="1"/>
</dbReference>
<dbReference type="PANTHER" id="PTHR11946">
    <property type="entry name" value="VALYL-TRNA SYNTHETASES"/>
    <property type="match status" value="1"/>
</dbReference>
<evidence type="ECO:0000256" key="10">
    <source>
        <dbReference type="ARBA" id="ARBA00047552"/>
    </source>
</evidence>
<dbReference type="Pfam" id="PF10458">
    <property type="entry name" value="Val_tRNA-synt_C"/>
    <property type="match status" value="1"/>
</dbReference>
<evidence type="ECO:0000256" key="12">
    <source>
        <dbReference type="HAMAP-Rule" id="MF_02004"/>
    </source>
</evidence>
<dbReference type="NCBIfam" id="NF004349">
    <property type="entry name" value="PRK05729.1"/>
    <property type="match status" value="1"/>
</dbReference>
<dbReference type="InterPro" id="IPR037118">
    <property type="entry name" value="Val-tRNA_synth_C_sf"/>
</dbReference>
<feature type="domain" description="Valyl-tRNA synthetase tRNA-binding arm" evidence="15">
    <location>
        <begin position="827"/>
        <end position="891"/>
    </location>
</feature>
<evidence type="ECO:0000256" key="9">
    <source>
        <dbReference type="ARBA" id="ARBA00023146"/>
    </source>
</evidence>
<dbReference type="PANTHER" id="PTHR11946:SF93">
    <property type="entry name" value="VALINE--TRNA LIGASE, CHLOROPLASTIC_MITOCHONDRIAL 2"/>
    <property type="match status" value="1"/>
</dbReference>
<dbReference type="GO" id="GO:0002161">
    <property type="term" value="F:aminoacyl-tRNA deacylase activity"/>
    <property type="evidence" value="ECO:0007669"/>
    <property type="project" value="InterPro"/>
</dbReference>
<keyword evidence="5 12" id="KW-0547">Nucleotide-binding</keyword>
<dbReference type="SUPFAM" id="SSF47323">
    <property type="entry name" value="Anticodon-binding domain of a subclass of class I aminoacyl-tRNA synthetases"/>
    <property type="match status" value="1"/>
</dbReference>
<keyword evidence="18" id="KW-1185">Reference proteome</keyword>
<feature type="coiled-coil region" evidence="12">
    <location>
        <begin position="825"/>
        <end position="894"/>
    </location>
</feature>
<comment type="subcellular location">
    <subcellularLocation>
        <location evidence="1 12">Cytoplasm</location>
    </subcellularLocation>
</comment>
<dbReference type="CDD" id="cd07962">
    <property type="entry name" value="Anticodon_Ia_Val"/>
    <property type="match status" value="1"/>
</dbReference>
<dbReference type="NCBIfam" id="TIGR00422">
    <property type="entry name" value="valS"/>
    <property type="match status" value="1"/>
</dbReference>
<feature type="domain" description="Aminoacyl-tRNA synthetase class Ia" evidence="13">
    <location>
        <begin position="450"/>
        <end position="575"/>
    </location>
</feature>
<dbReference type="FunFam" id="1.10.287.380:FF:000001">
    <property type="entry name" value="Valine--tRNA ligase"/>
    <property type="match status" value="1"/>
</dbReference>
<dbReference type="Pfam" id="PF00133">
    <property type="entry name" value="tRNA-synt_1"/>
    <property type="match status" value="2"/>
</dbReference>
<comment type="caution">
    <text evidence="12">Lacks conserved residue(s) required for the propagation of feature annotation.</text>
</comment>
<dbReference type="InterPro" id="IPR010978">
    <property type="entry name" value="tRNA-bd_arm"/>
</dbReference>
<evidence type="ECO:0000256" key="4">
    <source>
        <dbReference type="ARBA" id="ARBA00022598"/>
    </source>
</evidence>
<evidence type="ECO:0000259" key="13">
    <source>
        <dbReference type="Pfam" id="PF00133"/>
    </source>
</evidence>
<comment type="domain">
    <text evidence="12">The C-terminal coiled-coil domain is crucial for aminoacylation activity.</text>
</comment>
<keyword evidence="6 12" id="KW-0067">ATP-binding</keyword>
<dbReference type="Proteomes" id="UP000004671">
    <property type="component" value="Chromosome"/>
</dbReference>
<dbReference type="InterPro" id="IPR013155">
    <property type="entry name" value="M/V/L/I-tRNA-synth_anticd-bd"/>
</dbReference>
<dbReference type="AlphaFoldDB" id="H1XT17"/>
<feature type="domain" description="Aminoacyl-tRNA synthetase class Ia" evidence="13">
    <location>
        <begin position="17"/>
        <end position="445"/>
    </location>
</feature>
<evidence type="ECO:0000256" key="2">
    <source>
        <dbReference type="ARBA" id="ARBA00011245"/>
    </source>
</evidence>
<dbReference type="FunFam" id="3.40.50.620:FF:000098">
    <property type="entry name" value="Valine--tRNA ligase"/>
    <property type="match status" value="1"/>
</dbReference>
<dbReference type="EMBL" id="CP018099">
    <property type="protein sequence ID" value="APF17329.1"/>
    <property type="molecule type" value="Genomic_DNA"/>
</dbReference>
<evidence type="ECO:0000256" key="1">
    <source>
        <dbReference type="ARBA" id="ARBA00004496"/>
    </source>
</evidence>
<protein>
    <recommendedName>
        <fullName evidence="12">Valine--tRNA ligase</fullName>
        <ecNumber evidence="12">6.1.1.9</ecNumber>
    </recommendedName>
    <alternativeName>
        <fullName evidence="12">Valyl-tRNA synthetase</fullName>
        <shortName evidence="12">ValRS</shortName>
    </alternativeName>
</protein>
<evidence type="ECO:0000259" key="15">
    <source>
        <dbReference type="Pfam" id="PF10458"/>
    </source>
</evidence>
<comment type="function">
    <text evidence="12">Catalyzes the attachment of valine to tRNA(Val). As ValRS can inadvertently accommodate and process structurally similar amino acids such as threonine, to avoid such errors, it has a 'posttransfer' editing activity that hydrolyzes mischarged Thr-tRNA(Val) in a tRNA-dependent manner.</text>
</comment>
<dbReference type="KEGG" id="caby:Cabys_578"/>
<feature type="domain" description="Methionyl/Valyl/Leucyl/Isoleucyl-tRNA synthetase anticodon-binding" evidence="14">
    <location>
        <begin position="620"/>
        <end position="769"/>
    </location>
</feature>
<dbReference type="eggNOG" id="COG0525">
    <property type="taxonomic scope" value="Bacteria"/>
</dbReference>
<gene>
    <name evidence="12 16" type="primary">valS</name>
    <name evidence="16" type="ORF">Cabys_578</name>
    <name evidence="17" type="ORF">Calab_1830</name>
</gene>
<dbReference type="GO" id="GO:0006438">
    <property type="term" value="P:valyl-tRNA aminoacylation"/>
    <property type="evidence" value="ECO:0007669"/>
    <property type="project" value="UniProtKB-UniRule"/>
</dbReference>
<evidence type="ECO:0000259" key="14">
    <source>
        <dbReference type="Pfam" id="PF08264"/>
    </source>
</evidence>
<dbReference type="InParanoid" id="H1XT17"/>
<evidence type="ECO:0000256" key="6">
    <source>
        <dbReference type="ARBA" id="ARBA00022840"/>
    </source>
</evidence>
<evidence type="ECO:0000256" key="3">
    <source>
        <dbReference type="ARBA" id="ARBA00022490"/>
    </source>
</evidence>
<dbReference type="RefSeq" id="WP_006928579.1">
    <property type="nucleotide sequence ID" value="NZ_CM001402.1"/>
</dbReference>
<dbReference type="GO" id="GO:0005524">
    <property type="term" value="F:ATP binding"/>
    <property type="evidence" value="ECO:0007669"/>
    <property type="project" value="UniProtKB-UniRule"/>
</dbReference>
<dbReference type="PROSITE" id="PS00178">
    <property type="entry name" value="AA_TRNA_LIGASE_I"/>
    <property type="match status" value="1"/>
</dbReference>
<comment type="domain">
    <text evidence="12">ValRS has two distinct active sites: one for aminoacylation and one for editing. The misactivated threonine is translocated from the active site to the editing site.</text>
</comment>
<comment type="similarity">
    <text evidence="11 12">Belongs to the class-I aminoacyl-tRNA synthetase family. ValS type 1 subfamily.</text>
</comment>
<dbReference type="CDD" id="cd00817">
    <property type="entry name" value="ValRS_core"/>
    <property type="match status" value="1"/>
</dbReference>
<keyword evidence="9 12" id="KW-0030">Aminoacyl-tRNA synthetase</keyword>
<dbReference type="GO" id="GO:0005829">
    <property type="term" value="C:cytosol"/>
    <property type="evidence" value="ECO:0007669"/>
    <property type="project" value="TreeGrafter"/>
</dbReference>
<dbReference type="FunFam" id="1.10.730.10:FF:000014">
    <property type="entry name" value="Valine--tRNA ligase"/>
    <property type="match status" value="1"/>
</dbReference>
<proteinExistence type="inferred from homology"/>
<dbReference type="FunCoup" id="H1XT17">
    <property type="interactions" value="531"/>
</dbReference>
<evidence type="ECO:0000256" key="5">
    <source>
        <dbReference type="ARBA" id="ARBA00022741"/>
    </source>
</evidence>
<dbReference type="SUPFAM" id="SSF50677">
    <property type="entry name" value="ValRS/IleRS/LeuRS editing domain"/>
    <property type="match status" value="1"/>
</dbReference>
<feature type="short sequence motif" description="'KMSKS' region" evidence="12">
    <location>
        <begin position="536"/>
        <end position="540"/>
    </location>
</feature>
<dbReference type="Gene3D" id="3.90.740.10">
    <property type="entry name" value="Valyl/Leucyl/Isoleucyl-tRNA synthetase, editing domain"/>
    <property type="match status" value="1"/>
</dbReference>
<evidence type="ECO:0000313" key="17">
    <source>
        <dbReference type="EMBL" id="EHO41446.1"/>
    </source>
</evidence>
<evidence type="ECO:0000256" key="11">
    <source>
        <dbReference type="ARBA" id="ARBA00060830"/>
    </source>
</evidence>
<evidence type="ECO:0000256" key="7">
    <source>
        <dbReference type="ARBA" id="ARBA00022917"/>
    </source>
</evidence>
<sequence precursor="true">MGKEIPKVYDPKKVENKWYDHWLQKRYFHAEVNPRKKPFTIVIPPPNVTANLHMGHAFNNTIQDILIRYHRKLGYETLWLPGTDHAGIATQSVVERELLKEGKSRYDLGREKFVEKVWEWKEKHGSTIIHQLKMMGASCDWDRERFTLDEGLSNAVQEVFIRLYNKGLIYKGLRIVNWDPASATALADDEVEHKEVQGKLYHIRYKVKDSDEYIVVATTRPETLLGDTAVAIAPDDMEKYHLLGKKIIIPFVNREVELVVDDHVDKEFGSGFVKVTPAHDPNDFEIGQRHQLPMVLMLDKDGKVLHRCLLFKDGEYVEELPIPDYLAGKDRFEAREIIVEKLKEMGQLEKVEPHVHSVGHSYRSKVPIEPYLSVQWFVKMKPLAEKALKVVKEGKIKFHPEGRFEKTYEHWMTHIRDWCISRQLWWGHRIPAWYNEKGEVKVCKEDPSTPDEKWTRDPDVLDTWFSSQLWPFSTLGWPDDTPELKYFYPTDVLVTGPDIIFFWVARMIMAGLEFMHEIPFKHVYFNGIVRDEQGRKMSKSLGNGIDPLDMIEQYSADAVRFTLIMLSSEGQDINLGERSFEIGRNFSNKVWNAFRFLAMNSDQRWDTDFQKYEAHFTFEDRWIVSRFQKAIEGVSQGIENFRVNDALNAIYHFFWDEYCDWYLEMIKRRLYQSNNEIERKTALSVAAYIMKSSMELLHPFIPFITEEIWQNLRSEEEESIVISPWPEVKKSLINEQIEEQMRFVQEAISAIRNLRAEMNVQPAQKINVYYSANAGRSQLIQTNRAHFAALAKVETLSPLPENFDRAEAGVVVVQSTEFFIPLREALDLDKEKERLQKEIKRLEGLEKSCLAKLNNENFLQKAPEKVVQAERNKLANIQENLDKVRRNYEKLFGSKS</sequence>
<dbReference type="OrthoDB" id="9810365at2"/>
<dbReference type="STRING" id="880073.Cabys_578"/>
<dbReference type="HAMAP" id="MF_02004">
    <property type="entry name" value="Val_tRNA_synth_type1"/>
    <property type="match status" value="1"/>
</dbReference>
<dbReference type="SUPFAM" id="SSF46589">
    <property type="entry name" value="tRNA-binding arm"/>
    <property type="match status" value="1"/>
</dbReference>
<reference evidence="16 19" key="2">
    <citation type="submission" date="2016-11" db="EMBL/GenBank/DDBJ databases">
        <title>Genomic analysis of Caldithrix abyssi and proposal of a novel bacterial phylum Caldithrichaeota.</title>
        <authorList>
            <person name="Kublanov I."/>
            <person name="Sigalova O."/>
            <person name="Gavrilov S."/>
            <person name="Lebedinsky A."/>
            <person name="Ivanova N."/>
            <person name="Daum C."/>
            <person name="Reddy T."/>
            <person name="Klenk H.P."/>
            <person name="Goker M."/>
            <person name="Reva O."/>
            <person name="Miroshnichenko M."/>
            <person name="Kyprides N."/>
            <person name="Woyke T."/>
            <person name="Gelfand M."/>
        </authorList>
    </citation>
    <scope>NUCLEOTIDE SEQUENCE [LARGE SCALE GENOMIC DNA]</scope>
    <source>
        <strain evidence="16 19">LF13</strain>
    </source>
</reference>
<comment type="subunit">
    <text evidence="2 12">Monomer.</text>
</comment>
<dbReference type="InterPro" id="IPR009008">
    <property type="entry name" value="Val/Leu/Ile-tRNA-synth_edit"/>
</dbReference>
<comment type="catalytic activity">
    <reaction evidence="10 12">
        <text>tRNA(Val) + L-valine + ATP = L-valyl-tRNA(Val) + AMP + diphosphate</text>
        <dbReference type="Rhea" id="RHEA:10704"/>
        <dbReference type="Rhea" id="RHEA-COMP:9672"/>
        <dbReference type="Rhea" id="RHEA-COMP:9708"/>
        <dbReference type="ChEBI" id="CHEBI:30616"/>
        <dbReference type="ChEBI" id="CHEBI:33019"/>
        <dbReference type="ChEBI" id="CHEBI:57762"/>
        <dbReference type="ChEBI" id="CHEBI:78442"/>
        <dbReference type="ChEBI" id="CHEBI:78537"/>
        <dbReference type="ChEBI" id="CHEBI:456215"/>
        <dbReference type="EC" id="6.1.1.9"/>
    </reaction>
</comment>
<evidence type="ECO:0000313" key="16">
    <source>
        <dbReference type="EMBL" id="APF17329.1"/>
    </source>
</evidence>
<evidence type="ECO:0000313" key="19">
    <source>
        <dbReference type="Proteomes" id="UP000183868"/>
    </source>
</evidence>
<dbReference type="Gene3D" id="3.40.50.620">
    <property type="entry name" value="HUPs"/>
    <property type="match status" value="3"/>
</dbReference>